<feature type="domain" description="NAD-dependent epimerase/dehydratase" evidence="1">
    <location>
        <begin position="6"/>
        <end position="242"/>
    </location>
</feature>
<sequence length="364" mass="40804">MTKPSILVLGGLGMIGRNFVKYCVDQELCSYIRVADKSLPEISYLNDDFKAAFASEIVEFVQADLTRDFHIEKAFKNGPFDYVFNLAGETKCSQLEDVYAAKCRDLSIKCAEKAKEMQAKMFVEVSTAYVYKSQTKRPADEQADLEPWTLQAKYKLQAEEALRAMSDLNVVFVRPATVYGPGDVMGLMPRIVCAATYVQLEEKMKLLWDEELRVNTVHVLDVAKALWLVATQAQSGEVYNLADSNDTNQGKLNILLGQLFNIETGFIGKLISNLARLRLGDAVNDVNDKHMKPWSDLCSTYGVTNTPLTPYLDKELLAHHQLYINGSKIQSLGFEYSYPEPTLEELQSIVQGAIAQKIFPPVLV</sequence>
<gene>
    <name evidence="2" type="ORF">THRCLA_06897</name>
</gene>
<organism evidence="2 3">
    <name type="scientific">Thraustotheca clavata</name>
    <dbReference type="NCBI Taxonomy" id="74557"/>
    <lineage>
        <taxon>Eukaryota</taxon>
        <taxon>Sar</taxon>
        <taxon>Stramenopiles</taxon>
        <taxon>Oomycota</taxon>
        <taxon>Saprolegniomycetes</taxon>
        <taxon>Saprolegniales</taxon>
        <taxon>Achlyaceae</taxon>
        <taxon>Thraustotheca</taxon>
    </lineage>
</organism>
<dbReference type="CDD" id="cd08946">
    <property type="entry name" value="SDR_e"/>
    <property type="match status" value="1"/>
</dbReference>
<dbReference type="Proteomes" id="UP000243217">
    <property type="component" value="Unassembled WGS sequence"/>
</dbReference>
<dbReference type="Pfam" id="PF01370">
    <property type="entry name" value="Epimerase"/>
    <property type="match status" value="1"/>
</dbReference>
<dbReference type="Gene3D" id="3.40.50.720">
    <property type="entry name" value="NAD(P)-binding Rossmann-like Domain"/>
    <property type="match status" value="1"/>
</dbReference>
<name>A0A1V9ZI31_9STRA</name>
<dbReference type="EMBL" id="JNBS01001896">
    <property type="protein sequence ID" value="OQR97639.1"/>
    <property type="molecule type" value="Genomic_DNA"/>
</dbReference>
<dbReference type="InterPro" id="IPR036291">
    <property type="entry name" value="NAD(P)-bd_dom_sf"/>
</dbReference>
<dbReference type="AlphaFoldDB" id="A0A1V9ZI31"/>
<protein>
    <recommendedName>
        <fullName evidence="1">NAD-dependent epimerase/dehydratase domain-containing protein</fullName>
    </recommendedName>
</protein>
<proteinExistence type="predicted"/>
<dbReference type="PANTHER" id="PTHR43245:SF11">
    <property type="entry name" value="LD23561P"/>
    <property type="match status" value="1"/>
</dbReference>
<evidence type="ECO:0000313" key="2">
    <source>
        <dbReference type="EMBL" id="OQR97639.1"/>
    </source>
</evidence>
<evidence type="ECO:0000313" key="3">
    <source>
        <dbReference type="Proteomes" id="UP000243217"/>
    </source>
</evidence>
<comment type="caution">
    <text evidence="2">The sequence shown here is derived from an EMBL/GenBank/DDBJ whole genome shotgun (WGS) entry which is preliminary data.</text>
</comment>
<dbReference type="OrthoDB" id="16464at2759"/>
<evidence type="ECO:0000259" key="1">
    <source>
        <dbReference type="Pfam" id="PF01370"/>
    </source>
</evidence>
<dbReference type="SUPFAM" id="SSF51735">
    <property type="entry name" value="NAD(P)-binding Rossmann-fold domains"/>
    <property type="match status" value="1"/>
</dbReference>
<reference evidence="2 3" key="1">
    <citation type="journal article" date="2014" name="Genome Biol. Evol.">
        <title>The secreted proteins of Achlya hypogyna and Thraustotheca clavata identify the ancestral oomycete secretome and reveal gene acquisitions by horizontal gene transfer.</title>
        <authorList>
            <person name="Misner I."/>
            <person name="Blouin N."/>
            <person name="Leonard G."/>
            <person name="Richards T.A."/>
            <person name="Lane C.E."/>
        </authorList>
    </citation>
    <scope>NUCLEOTIDE SEQUENCE [LARGE SCALE GENOMIC DNA]</scope>
    <source>
        <strain evidence="2 3">ATCC 34112</strain>
    </source>
</reference>
<dbReference type="PANTHER" id="PTHR43245">
    <property type="entry name" value="BIFUNCTIONAL POLYMYXIN RESISTANCE PROTEIN ARNA"/>
    <property type="match status" value="1"/>
</dbReference>
<dbReference type="InterPro" id="IPR050177">
    <property type="entry name" value="Lipid_A_modif_metabolic_enz"/>
</dbReference>
<dbReference type="STRING" id="74557.A0A1V9ZI31"/>
<dbReference type="InterPro" id="IPR001509">
    <property type="entry name" value="Epimerase_deHydtase"/>
</dbReference>
<keyword evidence="3" id="KW-1185">Reference proteome</keyword>
<accession>A0A1V9ZI31</accession>